<dbReference type="OrthoDB" id="2435534at2759"/>
<organism evidence="2 3">
    <name type="scientific">Mortierella polycephala</name>
    <dbReference type="NCBI Taxonomy" id="41804"/>
    <lineage>
        <taxon>Eukaryota</taxon>
        <taxon>Fungi</taxon>
        <taxon>Fungi incertae sedis</taxon>
        <taxon>Mucoromycota</taxon>
        <taxon>Mortierellomycotina</taxon>
        <taxon>Mortierellomycetes</taxon>
        <taxon>Mortierellales</taxon>
        <taxon>Mortierellaceae</taxon>
        <taxon>Mortierella</taxon>
    </lineage>
</organism>
<protein>
    <submittedName>
        <fullName evidence="2">Uncharacterized protein</fullName>
    </submittedName>
</protein>
<dbReference type="Proteomes" id="UP000726737">
    <property type="component" value="Unassembled WGS sequence"/>
</dbReference>
<feature type="compositionally biased region" description="Polar residues" evidence="1">
    <location>
        <begin position="1"/>
        <end position="20"/>
    </location>
</feature>
<reference evidence="2" key="1">
    <citation type="journal article" date="2020" name="Fungal Divers.">
        <title>Resolving the Mortierellaceae phylogeny through synthesis of multi-gene phylogenetics and phylogenomics.</title>
        <authorList>
            <person name="Vandepol N."/>
            <person name="Liber J."/>
            <person name="Desiro A."/>
            <person name="Na H."/>
            <person name="Kennedy M."/>
            <person name="Barry K."/>
            <person name="Grigoriev I.V."/>
            <person name="Miller A.N."/>
            <person name="O'Donnell K."/>
            <person name="Stajich J.E."/>
            <person name="Bonito G."/>
        </authorList>
    </citation>
    <scope>NUCLEOTIDE SEQUENCE</scope>
    <source>
        <strain evidence="2">KOD948</strain>
    </source>
</reference>
<evidence type="ECO:0000313" key="2">
    <source>
        <dbReference type="EMBL" id="KAG0256635.1"/>
    </source>
</evidence>
<gene>
    <name evidence="2" type="ORF">BG011_004422</name>
</gene>
<feature type="compositionally biased region" description="Basic and acidic residues" evidence="1">
    <location>
        <begin position="114"/>
        <end position="149"/>
    </location>
</feature>
<proteinExistence type="predicted"/>
<name>A0A9P6Q1L8_9FUNG</name>
<dbReference type="AlphaFoldDB" id="A0A9P6Q1L8"/>
<accession>A0A9P6Q1L8</accession>
<comment type="caution">
    <text evidence="2">The sequence shown here is derived from an EMBL/GenBank/DDBJ whole genome shotgun (WGS) entry which is preliminary data.</text>
</comment>
<evidence type="ECO:0000256" key="1">
    <source>
        <dbReference type="SAM" id="MobiDB-lite"/>
    </source>
</evidence>
<sequence>MDPTNITNTRYEQPHQQDSVPAQPHVESRAMNTTDARMTHTTDIRAGSHPSVGELEERAGCTALPPAAFTTTDASGYPDKLDGLSACNPQYGIQDPHEHHKHLQVQDPTFNQHELGHNTAGREQHEHSHAVDKPPVEVAKDLFDPELRQETGVPNFKR</sequence>
<evidence type="ECO:0000313" key="3">
    <source>
        <dbReference type="Proteomes" id="UP000726737"/>
    </source>
</evidence>
<dbReference type="EMBL" id="JAAAJA010000290">
    <property type="protein sequence ID" value="KAG0256635.1"/>
    <property type="molecule type" value="Genomic_DNA"/>
</dbReference>
<feature type="region of interest" description="Disordered" evidence="1">
    <location>
        <begin position="112"/>
        <end position="158"/>
    </location>
</feature>
<feature type="region of interest" description="Disordered" evidence="1">
    <location>
        <begin position="1"/>
        <end position="67"/>
    </location>
</feature>
<keyword evidence="3" id="KW-1185">Reference proteome</keyword>